<keyword evidence="1" id="KW-1133">Transmembrane helix</keyword>
<dbReference type="EMBL" id="RSFW01000007">
    <property type="protein sequence ID" value="RSD28449.1"/>
    <property type="molecule type" value="Genomic_DNA"/>
</dbReference>
<dbReference type="AlphaFoldDB" id="A0A427TVG2"/>
<comment type="caution">
    <text evidence="2">The sequence shown here is derived from an EMBL/GenBank/DDBJ whole genome shotgun (WGS) entry which is preliminary data.</text>
</comment>
<organism evidence="2 3">
    <name type="scientific">Mesobacillus subterraneus</name>
    <dbReference type="NCBI Taxonomy" id="285983"/>
    <lineage>
        <taxon>Bacteria</taxon>
        <taxon>Bacillati</taxon>
        <taxon>Bacillota</taxon>
        <taxon>Bacilli</taxon>
        <taxon>Bacillales</taxon>
        <taxon>Bacillaceae</taxon>
        <taxon>Mesobacillus</taxon>
    </lineage>
</organism>
<evidence type="ECO:0000313" key="3">
    <source>
        <dbReference type="Proteomes" id="UP000279911"/>
    </source>
</evidence>
<keyword evidence="1" id="KW-0812">Transmembrane</keyword>
<proteinExistence type="predicted"/>
<evidence type="ECO:0000313" key="2">
    <source>
        <dbReference type="EMBL" id="RSD28449.1"/>
    </source>
</evidence>
<dbReference type="OrthoDB" id="1798014at2"/>
<feature type="transmembrane region" description="Helical" evidence="1">
    <location>
        <begin position="79"/>
        <end position="102"/>
    </location>
</feature>
<name>A0A427TVG2_9BACI</name>
<protein>
    <submittedName>
        <fullName evidence="2">Uncharacterized protein</fullName>
    </submittedName>
</protein>
<evidence type="ECO:0000256" key="1">
    <source>
        <dbReference type="SAM" id="Phobius"/>
    </source>
</evidence>
<dbReference type="Proteomes" id="UP000279911">
    <property type="component" value="Unassembled WGS sequence"/>
</dbReference>
<sequence>MKRFLFYFVSTVVIGFVFYLGLNYQVRLQEESAANFNMKLFILFTTAFPIFIGGLLRLPKLIMEIGEEKHWTFDWIKAGAIGIPALYVALVPMISIAFGVNLLFAKELWLLGDSTLSTSAGIVFGYILLDSVKK</sequence>
<accession>A0A427TVG2</accession>
<feature type="transmembrane region" description="Helical" evidence="1">
    <location>
        <begin position="5"/>
        <end position="26"/>
    </location>
</feature>
<keyword evidence="1" id="KW-0472">Membrane</keyword>
<feature type="transmembrane region" description="Helical" evidence="1">
    <location>
        <begin position="108"/>
        <end position="129"/>
    </location>
</feature>
<reference evidence="3" key="1">
    <citation type="submission" date="2018-12" db="EMBL/GenBank/DDBJ databases">
        <title>Bacillus chawlae sp. nov., Bacillus glennii sp. nov., and Bacillus saganii sp. nov. Isolated from the Vehicle Assembly Building at Kennedy Space Center where the Viking Spacecraft were Assembled.</title>
        <authorList>
            <person name="Seuylemezian A."/>
            <person name="Vaishampayan P."/>
        </authorList>
    </citation>
    <scope>NUCLEOTIDE SEQUENCE [LARGE SCALE GENOMIC DNA]</scope>
    <source>
        <strain evidence="3">DSM 13966</strain>
    </source>
</reference>
<feature type="transmembrane region" description="Helical" evidence="1">
    <location>
        <begin position="38"/>
        <end position="58"/>
    </location>
</feature>
<gene>
    <name evidence="2" type="ORF">EJA10_05020</name>
</gene>